<dbReference type="Proteomes" id="UP000254258">
    <property type="component" value="Unassembled WGS sequence"/>
</dbReference>
<feature type="non-terminal residue" evidence="2">
    <location>
        <position position="1"/>
    </location>
</feature>
<feature type="domain" description="YDG" evidence="1">
    <location>
        <begin position="387"/>
        <end position="465"/>
    </location>
</feature>
<reference evidence="2 3" key="1">
    <citation type="submission" date="2018-07" db="EMBL/GenBank/DDBJ databases">
        <title>Dyella monticola sp. nov. and Dyella psychrodurans sp. nov. isolated from monsoon evergreen broad-leaved forest soil of Dinghu Mountain, China.</title>
        <authorList>
            <person name="Gao Z."/>
            <person name="Qiu L."/>
        </authorList>
    </citation>
    <scope>NUCLEOTIDE SEQUENCE [LARGE SCALE GENOMIC DNA]</scope>
    <source>
        <strain evidence="2 3">4G-K06</strain>
    </source>
</reference>
<evidence type="ECO:0000259" key="1">
    <source>
        <dbReference type="Pfam" id="PF18657"/>
    </source>
</evidence>
<sequence>SSKNVGSYTGADFNLNNLALTGNGSALAGNYTLAGGADTLAITAAPLTIIGTVAANKVYDGTTAASLSGASLSGVFGGDTVTLTNDTTGTFVSANAANGIAVSTTMGISGADAGNYYLPSQPSGITANITPYVLNLAGTRVYDANTDANANLFGTGGVLTGINGDTLNLSGSGVVSSKNVGSYTGGDFALGTLILSNGTGLASNYTLGGSVDTLAITPLAITVAATGQNKTYDGNTTAGVGLASSGVLTGDTVVFGDGAANFSTANVGSAISISVTGITAAGADAGNYTFNTTATTSATINPYVLNLTGTRVYDATTGADANLFGSNGVLTGINGQTIDLGGSGVLVSKNVGTERVFANLGTLALNNGTGLASNYTLTGGTDWLTITPATLAVIGTIATNRVYDGTTIDTLNGASLSGVLGGDNVVLGNDTTGVFGNKNVGDNKAVSTAMTISGGDAGNYILMQPTGLAADVTPLPIVVTATGTNRIYNGNVSDVVKLDTTGVLQGDQVALAYGSANFANPYVGNTKVVTVSGITATGVGAANYLIVDPITTTTADITSVGFNGSGVQGSWIASLQGSLQPMAIATPYGSSDTDAVGVFTGNQKLKHRPIERNRTRSDFRSGLSLQLQNGGVRLPSDASP</sequence>
<keyword evidence="3" id="KW-1185">Reference proteome</keyword>
<dbReference type="InterPro" id="IPR041248">
    <property type="entry name" value="YDG"/>
</dbReference>
<gene>
    <name evidence="2" type="ORF">DWU98_03880</name>
</gene>
<proteinExistence type="predicted"/>
<evidence type="ECO:0000313" key="2">
    <source>
        <dbReference type="EMBL" id="RDS83494.1"/>
    </source>
</evidence>
<feature type="domain" description="YDG" evidence="1">
    <location>
        <begin position="134"/>
        <end position="207"/>
    </location>
</feature>
<protein>
    <recommendedName>
        <fullName evidence="1">YDG domain-containing protein</fullName>
    </recommendedName>
</protein>
<feature type="domain" description="YDG" evidence="1">
    <location>
        <begin position="217"/>
        <end position="294"/>
    </location>
</feature>
<organism evidence="2 3">
    <name type="scientific">Dyella monticola</name>
    <dbReference type="NCBI Taxonomy" id="1927958"/>
    <lineage>
        <taxon>Bacteria</taxon>
        <taxon>Pseudomonadati</taxon>
        <taxon>Pseudomonadota</taxon>
        <taxon>Gammaproteobacteria</taxon>
        <taxon>Lysobacterales</taxon>
        <taxon>Rhodanobacteraceae</taxon>
        <taxon>Dyella</taxon>
    </lineage>
</organism>
<dbReference type="EMBL" id="QRBE01000002">
    <property type="protein sequence ID" value="RDS83494.1"/>
    <property type="molecule type" value="Genomic_DNA"/>
</dbReference>
<comment type="caution">
    <text evidence="2">The sequence shown here is derived from an EMBL/GenBank/DDBJ whole genome shotgun (WGS) entry which is preliminary data.</text>
</comment>
<accession>A0A370X4Z2</accession>
<name>A0A370X4Z2_9GAMM</name>
<dbReference type="RefSeq" id="WP_230474664.1">
    <property type="nucleotide sequence ID" value="NZ_QRBE01000002.1"/>
</dbReference>
<evidence type="ECO:0000313" key="3">
    <source>
        <dbReference type="Proteomes" id="UP000254258"/>
    </source>
</evidence>
<dbReference type="AlphaFoldDB" id="A0A370X4Z2"/>
<feature type="domain" description="YDG" evidence="1">
    <location>
        <begin position="474"/>
        <end position="550"/>
    </location>
</feature>
<feature type="domain" description="YDG" evidence="1">
    <location>
        <begin position="43"/>
        <end position="121"/>
    </location>
</feature>
<feature type="domain" description="YDG" evidence="1">
    <location>
        <begin position="308"/>
        <end position="378"/>
    </location>
</feature>
<dbReference type="Pfam" id="PF18657">
    <property type="entry name" value="YDG"/>
    <property type="match status" value="6"/>
</dbReference>